<protein>
    <recommendedName>
        <fullName evidence="1">Flagellar Assembly Protein A N-terminal region domain-containing protein</fullName>
    </recommendedName>
</protein>
<evidence type="ECO:0000259" key="1">
    <source>
        <dbReference type="Pfam" id="PF20250"/>
    </source>
</evidence>
<dbReference type="EMBL" id="PDOB01000020">
    <property type="protein sequence ID" value="PIL39299.1"/>
    <property type="molecule type" value="Genomic_DNA"/>
</dbReference>
<feature type="domain" description="Flagellar Assembly Protein A N-terminal region" evidence="1">
    <location>
        <begin position="140"/>
        <end position="288"/>
    </location>
</feature>
<dbReference type="AlphaFoldDB" id="A0A2G8SZV0"/>
<dbReference type="OrthoDB" id="8578642at2"/>
<evidence type="ECO:0000313" key="3">
    <source>
        <dbReference type="Proteomes" id="UP000228593"/>
    </source>
</evidence>
<dbReference type="Pfam" id="PF20250">
    <property type="entry name" value="FapA_N"/>
    <property type="match status" value="1"/>
</dbReference>
<proteinExistence type="predicted"/>
<evidence type="ECO:0000313" key="2">
    <source>
        <dbReference type="EMBL" id="PIL39299.1"/>
    </source>
</evidence>
<accession>A0A2G8SZV0</accession>
<gene>
    <name evidence="2" type="ORF">CR103_13280</name>
</gene>
<sequence length="630" mass="67172">MPTESTVADPLSVPIGGLDALGLAHCIVQRRDGVYADPTPFGKTFLAAFAHVLHGNFYFADIDYPLVTKALYDCGPGSSAPPSRGAPMLRIASRVAPFDPARRALYKAVRISEGRAEYYFEPVFQADPGDPGAAGQLAMLDVDEFIADVWQKGIRFGIDVDAVRAAIAQGKAGRIIIARRQDAVAGVDARFVEVSDGIHRSDAPRQMANGKLDLMAFQNRFPQILANVKLLRKEPRSLGAAGFELSGMPIEPAVPIDVDMTPMAGPGTAIEHTAGGEFLVSRQGGFLNVDVHSGKISVDAKIVSRDGVSSRTTGNLQLTGDYEEFGEVQEKRVIEGEGITIHADVFGHVVSRGGTVLLNRNLVGGAAHNARGDIRINGIASSAIIQAVCGNVVLTRAENCIISGTRVTVEHAVNCDIMADEVNVKQAEGCAIAGRCVTIELAGPRKQNDMVVYALRPDSARIEEVLALMTARVGELKALAAQRKAGMEQLTSEPEVRRYVSLASKVRKKELILAPEQLSQFQTLALAVGPALKAIAKASAGVKAAEIEQHAGQQLIAQLERQRLDTDGVSRVVVRMLNGDTVVRTMTFNPDGSSTYDIPAKDIRTRLRAGAAGGELIFSGSVGAVDWVSE</sequence>
<dbReference type="Proteomes" id="UP000228593">
    <property type="component" value="Unassembled WGS sequence"/>
</dbReference>
<reference evidence="2 3" key="1">
    <citation type="submission" date="2017-10" db="EMBL/GenBank/DDBJ databases">
        <title>Massilia psychrophilum sp. nov., a novel purple-pigmented bacterium isolated from Tianshan glacier, Xinjiang Municipality, China.</title>
        <authorList>
            <person name="Wang H."/>
        </authorList>
    </citation>
    <scope>NUCLEOTIDE SEQUENCE [LARGE SCALE GENOMIC DNA]</scope>
    <source>
        <strain evidence="2 3">JCM 30813</strain>
    </source>
</reference>
<comment type="caution">
    <text evidence="2">The sequence shown here is derived from an EMBL/GenBank/DDBJ whole genome shotgun (WGS) entry which is preliminary data.</text>
</comment>
<dbReference type="InterPro" id="IPR046866">
    <property type="entry name" value="FapA_N"/>
</dbReference>
<dbReference type="RefSeq" id="WP_099916469.1">
    <property type="nucleotide sequence ID" value="NZ_BMHS01000007.1"/>
</dbReference>
<keyword evidence="3" id="KW-1185">Reference proteome</keyword>
<organism evidence="2 3">
    <name type="scientific">Massilia psychrophila</name>
    <dbReference type="NCBI Taxonomy" id="1603353"/>
    <lineage>
        <taxon>Bacteria</taxon>
        <taxon>Pseudomonadati</taxon>
        <taxon>Pseudomonadota</taxon>
        <taxon>Betaproteobacteria</taxon>
        <taxon>Burkholderiales</taxon>
        <taxon>Oxalobacteraceae</taxon>
        <taxon>Telluria group</taxon>
        <taxon>Massilia</taxon>
    </lineage>
</organism>
<name>A0A2G8SZV0_9BURK</name>